<dbReference type="PROSITE" id="PS51318">
    <property type="entry name" value="TAT"/>
    <property type="match status" value="1"/>
</dbReference>
<evidence type="ECO:0000256" key="1">
    <source>
        <dbReference type="ARBA" id="ARBA00022729"/>
    </source>
</evidence>
<dbReference type="InterPro" id="IPR019546">
    <property type="entry name" value="TAT_signal_bac_arc"/>
</dbReference>
<feature type="compositionally biased region" description="Gly residues" evidence="4">
    <location>
        <begin position="214"/>
        <end position="225"/>
    </location>
</feature>
<evidence type="ECO:0000313" key="7">
    <source>
        <dbReference type="Proteomes" id="UP000244727"/>
    </source>
</evidence>
<dbReference type="InterPro" id="IPR006311">
    <property type="entry name" value="TAT_signal"/>
</dbReference>
<dbReference type="NCBIfam" id="TIGR01409">
    <property type="entry name" value="TAT_signal_seq"/>
    <property type="match status" value="1"/>
</dbReference>
<dbReference type="EMBL" id="CP028858">
    <property type="protein sequence ID" value="AWB27635.1"/>
    <property type="molecule type" value="Genomic_DNA"/>
</dbReference>
<accession>A0A2R4X1H9</accession>
<feature type="domain" description="Glycoside hydrolase family 5" evidence="5">
    <location>
        <begin position="183"/>
        <end position="494"/>
    </location>
</feature>
<proteinExistence type="predicted"/>
<dbReference type="GO" id="GO:0009986">
    <property type="term" value="C:cell surface"/>
    <property type="evidence" value="ECO:0007669"/>
    <property type="project" value="TreeGrafter"/>
</dbReference>
<evidence type="ECO:0000256" key="2">
    <source>
        <dbReference type="ARBA" id="ARBA00022801"/>
    </source>
</evidence>
<name>A0A2R4X1H9_9EURY</name>
<evidence type="ECO:0000256" key="3">
    <source>
        <dbReference type="ARBA" id="ARBA00023295"/>
    </source>
</evidence>
<sequence>MTTGHTDDGDRHRAKTAGVSRRRFLQSGAVTGALAVGGGLTGPASALSFAEPGIESFAPLDVDADNRIVRRDTGEVFKIRGLTVPDPKRVAITEHLRGKTFEQMVSLVTSNGNGWHPRVIRIPVQPIDIGEHPNGNTGPTWGEFAPEVVEDESNEFMYEDRRLQRPPQPPAFTEEQLDTYLDEYLDPAVEHCRERGVYCIVDFHRHWHEQPPGDGRGSGPTGMGPEGDAEAENHLAYDSEYTNYWAYNAFYGTDHPASWLAVDQRFRNNMDDGYVSERMVESGDTPYTQWQVNEALRDEALMFWHVVADRYGEMDHVIFEPYNEPAAPGILGPVEEYGAYKVVPLWKTFVDDFVTPLIDTIREHAPDTHIMMGTPGWCQGAQGVHWQAFPDDNVSITYHNHPGHGVSKEQNWLNEKCIGKGCWEDHETQGLQEAMDVHPVAVTEFGWQNEEYTEDELGMFDVDLSYWLEGTVESYGRPFVEAMESDDRISWVAWGADVRWLPTMFRRDFTINEGDFELTDGSWYDTPREEYPVNCEELPCSWTLWEAPNMGQFVKDTLAEHEDDRVPFPSEFGPTDPDGDGLYEDVNGNGKMDFPDVNELFRGVESPSMQYNAQKFDFDDDEILDLQDVLALFEMV</sequence>
<dbReference type="Pfam" id="PF00150">
    <property type="entry name" value="Cellulase"/>
    <property type="match status" value="1"/>
</dbReference>
<feature type="region of interest" description="Disordered" evidence="4">
    <location>
        <begin position="1"/>
        <end position="21"/>
    </location>
</feature>
<keyword evidence="2" id="KW-0378">Hydrolase</keyword>
<dbReference type="GO" id="GO:0009251">
    <property type="term" value="P:glucan catabolic process"/>
    <property type="evidence" value="ECO:0007669"/>
    <property type="project" value="TreeGrafter"/>
</dbReference>
<keyword evidence="1" id="KW-0732">Signal</keyword>
<dbReference type="SUPFAM" id="SSF63446">
    <property type="entry name" value="Type I dockerin domain"/>
    <property type="match status" value="1"/>
</dbReference>
<dbReference type="KEGG" id="harc:HARCEL1_07895"/>
<dbReference type="SUPFAM" id="SSF51445">
    <property type="entry name" value="(Trans)glycosidases"/>
    <property type="match status" value="1"/>
</dbReference>
<feature type="region of interest" description="Disordered" evidence="4">
    <location>
        <begin position="210"/>
        <end position="229"/>
    </location>
</feature>
<protein>
    <recommendedName>
        <fullName evidence="5">Glycoside hydrolase family 5 domain-containing protein</fullName>
    </recommendedName>
</protein>
<evidence type="ECO:0000256" key="4">
    <source>
        <dbReference type="SAM" id="MobiDB-lite"/>
    </source>
</evidence>
<dbReference type="InterPro" id="IPR018247">
    <property type="entry name" value="EF_Hand_1_Ca_BS"/>
</dbReference>
<reference evidence="6 7" key="1">
    <citation type="submission" date="2018-04" db="EMBL/GenBank/DDBJ databases">
        <title>Halococcoides cellulosivorans gen. nov., sp. nov., an extremely halophilic cellulose-utilizing haloarchaeon from hypersaline lakes.</title>
        <authorList>
            <person name="Sorokin D.Y."/>
            <person name="Toshchakov S.V."/>
            <person name="Samarov N.I."/>
            <person name="Korzhenkov A."/>
            <person name="Kublanov I.V."/>
        </authorList>
    </citation>
    <scope>NUCLEOTIDE SEQUENCE [LARGE SCALE GENOMIC DNA]</scope>
    <source>
        <strain evidence="6 7">HArcel1</strain>
    </source>
</reference>
<evidence type="ECO:0000259" key="5">
    <source>
        <dbReference type="Pfam" id="PF00150"/>
    </source>
</evidence>
<feature type="compositionally biased region" description="Basic and acidic residues" evidence="4">
    <location>
        <begin position="1"/>
        <end position="11"/>
    </location>
</feature>
<dbReference type="PANTHER" id="PTHR31297:SF17">
    <property type="entry name" value="ENDOGLUCANASE"/>
    <property type="match status" value="1"/>
</dbReference>
<dbReference type="InterPro" id="IPR001547">
    <property type="entry name" value="Glyco_hydro_5"/>
</dbReference>
<dbReference type="AlphaFoldDB" id="A0A2R4X1H9"/>
<dbReference type="Proteomes" id="UP000244727">
    <property type="component" value="Chromosome"/>
</dbReference>
<keyword evidence="3" id="KW-0326">Glycosidase</keyword>
<keyword evidence="7" id="KW-1185">Reference proteome</keyword>
<organism evidence="6 7">
    <name type="scientific">Halococcoides cellulosivorans</name>
    <dbReference type="NCBI Taxonomy" id="1679096"/>
    <lineage>
        <taxon>Archaea</taxon>
        <taxon>Methanobacteriati</taxon>
        <taxon>Methanobacteriota</taxon>
        <taxon>Stenosarchaea group</taxon>
        <taxon>Halobacteria</taxon>
        <taxon>Halobacteriales</taxon>
        <taxon>Haloarculaceae</taxon>
        <taxon>Halococcoides</taxon>
    </lineage>
</organism>
<dbReference type="PROSITE" id="PS00018">
    <property type="entry name" value="EF_HAND_1"/>
    <property type="match status" value="1"/>
</dbReference>
<dbReference type="Gene3D" id="3.20.20.80">
    <property type="entry name" value="Glycosidases"/>
    <property type="match status" value="1"/>
</dbReference>
<evidence type="ECO:0000313" key="6">
    <source>
        <dbReference type="EMBL" id="AWB27635.1"/>
    </source>
</evidence>
<dbReference type="InterPro" id="IPR036439">
    <property type="entry name" value="Dockerin_dom_sf"/>
</dbReference>
<dbReference type="GO" id="GO:0005576">
    <property type="term" value="C:extracellular region"/>
    <property type="evidence" value="ECO:0007669"/>
    <property type="project" value="TreeGrafter"/>
</dbReference>
<dbReference type="PANTHER" id="PTHR31297">
    <property type="entry name" value="GLUCAN ENDO-1,6-BETA-GLUCOSIDASE B"/>
    <property type="match status" value="1"/>
</dbReference>
<dbReference type="GO" id="GO:0008422">
    <property type="term" value="F:beta-glucosidase activity"/>
    <property type="evidence" value="ECO:0007669"/>
    <property type="project" value="TreeGrafter"/>
</dbReference>
<feature type="compositionally biased region" description="Basic residues" evidence="4">
    <location>
        <begin position="12"/>
        <end position="21"/>
    </location>
</feature>
<dbReference type="InterPro" id="IPR050386">
    <property type="entry name" value="Glycosyl_hydrolase_5"/>
</dbReference>
<gene>
    <name evidence="6" type="ORF">HARCEL1_07895</name>
</gene>
<dbReference type="InterPro" id="IPR017853">
    <property type="entry name" value="GH"/>
</dbReference>